<evidence type="ECO:0000256" key="3">
    <source>
        <dbReference type="ARBA" id="ARBA00023157"/>
    </source>
</evidence>
<dbReference type="Gene3D" id="2.60.40.420">
    <property type="entry name" value="Cupredoxins - blue copper proteins"/>
    <property type="match status" value="1"/>
</dbReference>
<dbReference type="CDD" id="cd11013">
    <property type="entry name" value="Plantacyanin"/>
    <property type="match status" value="1"/>
</dbReference>
<dbReference type="GO" id="GO:0009055">
    <property type="term" value="F:electron transfer activity"/>
    <property type="evidence" value="ECO:0007669"/>
    <property type="project" value="InterPro"/>
</dbReference>
<dbReference type="InterPro" id="IPR003245">
    <property type="entry name" value="Phytocyanin_dom"/>
</dbReference>
<dbReference type="PROSITE" id="PS51485">
    <property type="entry name" value="PHYTOCYANIN"/>
    <property type="match status" value="1"/>
</dbReference>
<organism evidence="6 7">
    <name type="scientific">Kingdonia uniflora</name>
    <dbReference type="NCBI Taxonomy" id="39325"/>
    <lineage>
        <taxon>Eukaryota</taxon>
        <taxon>Viridiplantae</taxon>
        <taxon>Streptophyta</taxon>
        <taxon>Embryophyta</taxon>
        <taxon>Tracheophyta</taxon>
        <taxon>Spermatophyta</taxon>
        <taxon>Magnoliopsida</taxon>
        <taxon>Ranunculales</taxon>
        <taxon>Circaeasteraceae</taxon>
        <taxon>Kingdonia</taxon>
    </lineage>
</organism>
<dbReference type="SUPFAM" id="SSF49503">
    <property type="entry name" value="Cupredoxins"/>
    <property type="match status" value="1"/>
</dbReference>
<evidence type="ECO:0000259" key="5">
    <source>
        <dbReference type="PROSITE" id="PS51485"/>
    </source>
</evidence>
<accession>A0A7J7NJJ7</accession>
<comment type="caution">
    <text evidence="6">The sequence shown here is derived from an EMBL/GenBank/DDBJ whole genome shotgun (WGS) entry which is preliminary data.</text>
</comment>
<sequence length="162" mass="17867">MARMFSDDPLAHNSQVMAFIRGGFSLFLENCDNMARGRGNACGGAVMMVTLLLLLSHFEITSAVTYTVGGPGGWTFNTVNWPKGKRFRTGDILDKHSFNYNSVYHNVVAVTKNGYDTCKTPRGSKVYQRGNDLIKLNKGPNYFICSFSGHCEGGMKIAVYAM</sequence>
<dbReference type="OrthoDB" id="1934652at2759"/>
<dbReference type="GO" id="GO:0005886">
    <property type="term" value="C:plasma membrane"/>
    <property type="evidence" value="ECO:0007669"/>
    <property type="project" value="TreeGrafter"/>
</dbReference>
<dbReference type="InterPro" id="IPR041844">
    <property type="entry name" value="Plantacyanin"/>
</dbReference>
<name>A0A7J7NJJ7_9MAGN</name>
<dbReference type="AlphaFoldDB" id="A0A7J7NJJ7"/>
<dbReference type="FunFam" id="2.60.40.420:FF:000013">
    <property type="entry name" value="basic blue protein-like"/>
    <property type="match status" value="1"/>
</dbReference>
<evidence type="ECO:0000256" key="1">
    <source>
        <dbReference type="ARBA" id="ARBA00022723"/>
    </source>
</evidence>
<evidence type="ECO:0000313" key="7">
    <source>
        <dbReference type="Proteomes" id="UP000541444"/>
    </source>
</evidence>
<gene>
    <name evidence="6" type="ORF">GIB67_029770</name>
</gene>
<evidence type="ECO:0000256" key="2">
    <source>
        <dbReference type="ARBA" id="ARBA00023008"/>
    </source>
</evidence>
<reference evidence="6 7" key="1">
    <citation type="journal article" date="2020" name="IScience">
        <title>Genome Sequencing of the Endangered Kingdonia uniflora (Circaeasteraceae, Ranunculales) Reveals Potential Mechanisms of Evolutionary Specialization.</title>
        <authorList>
            <person name="Sun Y."/>
            <person name="Deng T."/>
            <person name="Zhang A."/>
            <person name="Moore M.J."/>
            <person name="Landis J.B."/>
            <person name="Lin N."/>
            <person name="Zhang H."/>
            <person name="Zhang X."/>
            <person name="Huang J."/>
            <person name="Zhang X."/>
            <person name="Sun H."/>
            <person name="Wang H."/>
        </authorList>
    </citation>
    <scope>NUCLEOTIDE SEQUENCE [LARGE SCALE GENOMIC DNA]</scope>
    <source>
        <strain evidence="6">TB1705</strain>
        <tissue evidence="6">Leaf</tissue>
    </source>
</reference>
<dbReference type="EMBL" id="JACGCM010000764">
    <property type="protein sequence ID" value="KAF6167132.1"/>
    <property type="molecule type" value="Genomic_DNA"/>
</dbReference>
<evidence type="ECO:0000256" key="4">
    <source>
        <dbReference type="ARBA" id="ARBA00082491"/>
    </source>
</evidence>
<keyword evidence="2" id="KW-0186">Copper</keyword>
<dbReference type="InterPro" id="IPR039391">
    <property type="entry name" value="Phytocyanin-like"/>
</dbReference>
<protein>
    <recommendedName>
        <fullName evidence="4">Plantacyanin</fullName>
    </recommendedName>
</protein>
<dbReference type="Proteomes" id="UP000541444">
    <property type="component" value="Unassembled WGS sequence"/>
</dbReference>
<keyword evidence="3" id="KW-1015">Disulfide bond</keyword>
<feature type="domain" description="Phytocyanin" evidence="5">
    <location>
        <begin position="64"/>
        <end position="162"/>
    </location>
</feature>
<dbReference type="InterPro" id="IPR008972">
    <property type="entry name" value="Cupredoxin"/>
</dbReference>
<keyword evidence="1" id="KW-0479">Metal-binding</keyword>
<evidence type="ECO:0000313" key="6">
    <source>
        <dbReference type="EMBL" id="KAF6167132.1"/>
    </source>
</evidence>
<proteinExistence type="predicted"/>
<dbReference type="PANTHER" id="PTHR33021">
    <property type="entry name" value="BLUE COPPER PROTEIN"/>
    <property type="match status" value="1"/>
</dbReference>
<dbReference type="Pfam" id="PF02298">
    <property type="entry name" value="Cu_bind_like"/>
    <property type="match status" value="1"/>
</dbReference>
<keyword evidence="7" id="KW-1185">Reference proteome</keyword>
<dbReference type="PANTHER" id="PTHR33021:SF9">
    <property type="entry name" value="PUTATIVE, EXPRESSED-RELATED"/>
    <property type="match status" value="1"/>
</dbReference>
<dbReference type="GO" id="GO:0046872">
    <property type="term" value="F:metal ion binding"/>
    <property type="evidence" value="ECO:0007669"/>
    <property type="project" value="UniProtKB-KW"/>
</dbReference>